<evidence type="ECO:0000256" key="1">
    <source>
        <dbReference type="ARBA" id="ARBA00004651"/>
    </source>
</evidence>
<feature type="transmembrane region" description="Helical" evidence="11">
    <location>
        <begin position="470"/>
        <end position="491"/>
    </location>
</feature>
<feature type="transmembrane region" description="Helical" evidence="11">
    <location>
        <begin position="541"/>
        <end position="561"/>
    </location>
</feature>
<dbReference type="OrthoDB" id="6429739at2759"/>
<evidence type="ECO:0000256" key="4">
    <source>
        <dbReference type="ARBA" id="ARBA00022475"/>
    </source>
</evidence>
<evidence type="ECO:0000256" key="2">
    <source>
        <dbReference type="ARBA" id="ARBA00006513"/>
    </source>
</evidence>
<protein>
    <submittedName>
        <fullName evidence="12">Uncharacterized protein</fullName>
    </submittedName>
</protein>
<evidence type="ECO:0000256" key="11">
    <source>
        <dbReference type="SAM" id="Phobius"/>
    </source>
</evidence>
<dbReference type="PANTHER" id="PTHR21522:SF61">
    <property type="entry name" value="PROTON CHANNEL OTOPLC"/>
    <property type="match status" value="1"/>
</dbReference>
<evidence type="ECO:0000313" key="12">
    <source>
        <dbReference type="EMBL" id="CAG9858619.1"/>
    </source>
</evidence>
<feature type="transmembrane region" description="Helical" evidence="11">
    <location>
        <begin position="181"/>
        <end position="202"/>
    </location>
</feature>
<keyword evidence="7 11" id="KW-1133">Transmembrane helix</keyword>
<feature type="transmembrane region" description="Helical" evidence="11">
    <location>
        <begin position="438"/>
        <end position="458"/>
    </location>
</feature>
<evidence type="ECO:0000256" key="10">
    <source>
        <dbReference type="ARBA" id="ARBA00023303"/>
    </source>
</evidence>
<organism evidence="12 13">
    <name type="scientific">Phyllotreta striolata</name>
    <name type="common">Striped flea beetle</name>
    <name type="synonym">Crioceris striolata</name>
    <dbReference type="NCBI Taxonomy" id="444603"/>
    <lineage>
        <taxon>Eukaryota</taxon>
        <taxon>Metazoa</taxon>
        <taxon>Ecdysozoa</taxon>
        <taxon>Arthropoda</taxon>
        <taxon>Hexapoda</taxon>
        <taxon>Insecta</taxon>
        <taxon>Pterygota</taxon>
        <taxon>Neoptera</taxon>
        <taxon>Endopterygota</taxon>
        <taxon>Coleoptera</taxon>
        <taxon>Polyphaga</taxon>
        <taxon>Cucujiformia</taxon>
        <taxon>Chrysomeloidea</taxon>
        <taxon>Chrysomelidae</taxon>
        <taxon>Galerucinae</taxon>
        <taxon>Alticini</taxon>
        <taxon>Phyllotreta</taxon>
    </lineage>
</organism>
<keyword evidence="3" id="KW-0813">Transport</keyword>
<evidence type="ECO:0000256" key="9">
    <source>
        <dbReference type="ARBA" id="ARBA00023136"/>
    </source>
</evidence>
<evidence type="ECO:0000256" key="8">
    <source>
        <dbReference type="ARBA" id="ARBA00023065"/>
    </source>
</evidence>
<feature type="transmembrane region" description="Helical" evidence="11">
    <location>
        <begin position="365"/>
        <end position="386"/>
    </location>
</feature>
<dbReference type="InterPro" id="IPR004878">
    <property type="entry name" value="Otopetrin"/>
</dbReference>
<name>A0A9N9TI79_PHYSR</name>
<evidence type="ECO:0000313" key="13">
    <source>
        <dbReference type="Proteomes" id="UP001153712"/>
    </source>
</evidence>
<proteinExistence type="inferred from homology"/>
<keyword evidence="4" id="KW-1003">Cell membrane</keyword>
<gene>
    <name evidence="12" type="ORF">PHYEVI_LOCUS5008</name>
</gene>
<evidence type="ECO:0000256" key="6">
    <source>
        <dbReference type="ARBA" id="ARBA00022781"/>
    </source>
</evidence>
<keyword evidence="5 11" id="KW-0812">Transmembrane</keyword>
<feature type="transmembrane region" description="Helical" evidence="11">
    <location>
        <begin position="88"/>
        <end position="106"/>
    </location>
</feature>
<keyword evidence="8" id="KW-0406">Ion transport</keyword>
<reference evidence="12" key="1">
    <citation type="submission" date="2022-01" db="EMBL/GenBank/DDBJ databases">
        <authorList>
            <person name="King R."/>
        </authorList>
    </citation>
    <scope>NUCLEOTIDE SEQUENCE</scope>
</reference>
<sequence length="596" mass="69006">MANFRALQMDIRQRERLHQSLPVLDIEYLPELRQKPQPRQQKKRRQLEDEALTYIISAFYAKLLVIIGIAFSITRSITTGGSEQHDIYFIYLYAGSILFFLYMYAVHLRTKSLIYEIYRDSHELMEMYKKNSYARYGSFYFRLGVVGFGLGSFIYATLQFGQYFEFNNNEGCPTSIRAIKPAARSSFILLQMLFIFSLSNYLDVQKSQLVSKFGLMHLVATNVSDWFHVLIESTIKDLFYSVTVRHSHKHIHISSSRNITLALEENRLLQITRIQYEQKQNCIKSNLITSTLAKLEPHLASCAVEYNLLCAMILVLIWKNSTSNKKEEASRDLSAEISRQSDSNVIYGRSQSQFSVDCAQTQRGLFAGILLLAVTIISLIMFFELIPVEDKIEIALLQVNIWEGTLYLTATIAVLFSFLALRDVKINVTNTDLKLEHLLLMITQYGVFFYFLFLLIGGCMMETDFDLNGVMRILTPLIALIQSSSQTAFILDAWRRRCSNAEHIHRKPGRQLITFLLLINISLWVVNRVKNNRSAFHPNQMDFYGILAWNIITHVSMPLVVSYRFQATVCFYEIWKHVYKRPIKPDLRAQQSESLT</sequence>
<feature type="transmembrane region" description="Helical" evidence="11">
    <location>
        <begin position="139"/>
        <end position="161"/>
    </location>
</feature>
<evidence type="ECO:0000256" key="5">
    <source>
        <dbReference type="ARBA" id="ARBA00022692"/>
    </source>
</evidence>
<feature type="transmembrane region" description="Helical" evidence="11">
    <location>
        <begin position="51"/>
        <end position="73"/>
    </location>
</feature>
<comment type="similarity">
    <text evidence="2">Belongs to the otopetrin family.</text>
</comment>
<keyword evidence="10" id="KW-0407">Ion channel</keyword>
<dbReference type="AlphaFoldDB" id="A0A9N9TI79"/>
<keyword evidence="9 11" id="KW-0472">Membrane</keyword>
<dbReference type="GO" id="GO:0015252">
    <property type="term" value="F:proton channel activity"/>
    <property type="evidence" value="ECO:0007669"/>
    <property type="project" value="InterPro"/>
</dbReference>
<dbReference type="PANTHER" id="PTHR21522">
    <property type="entry name" value="PROTON CHANNEL OTOP"/>
    <property type="match status" value="1"/>
</dbReference>
<feature type="transmembrane region" description="Helical" evidence="11">
    <location>
        <begin position="406"/>
        <end position="426"/>
    </location>
</feature>
<accession>A0A9N9TI79</accession>
<keyword evidence="6" id="KW-0375">Hydrogen ion transport</keyword>
<evidence type="ECO:0000256" key="7">
    <source>
        <dbReference type="ARBA" id="ARBA00022989"/>
    </source>
</evidence>
<keyword evidence="13" id="KW-1185">Reference proteome</keyword>
<evidence type="ECO:0000256" key="3">
    <source>
        <dbReference type="ARBA" id="ARBA00022448"/>
    </source>
</evidence>
<dbReference type="EMBL" id="OU900095">
    <property type="protein sequence ID" value="CAG9858619.1"/>
    <property type="molecule type" value="Genomic_DNA"/>
</dbReference>
<feature type="transmembrane region" description="Helical" evidence="11">
    <location>
        <begin position="512"/>
        <end position="529"/>
    </location>
</feature>
<dbReference type="GO" id="GO:0005886">
    <property type="term" value="C:plasma membrane"/>
    <property type="evidence" value="ECO:0007669"/>
    <property type="project" value="UniProtKB-SubCell"/>
</dbReference>
<dbReference type="Proteomes" id="UP001153712">
    <property type="component" value="Chromosome 2"/>
</dbReference>
<comment type="subcellular location">
    <subcellularLocation>
        <location evidence="1">Cell membrane</location>
        <topology evidence="1">Multi-pass membrane protein</topology>
    </subcellularLocation>
</comment>
<dbReference type="Pfam" id="PF03189">
    <property type="entry name" value="Otopetrin"/>
    <property type="match status" value="1"/>
</dbReference>